<evidence type="ECO:0000259" key="1">
    <source>
        <dbReference type="SMART" id="SM00849"/>
    </source>
</evidence>
<dbReference type="SMART" id="SM00849">
    <property type="entry name" value="Lactamase_B"/>
    <property type="match status" value="1"/>
</dbReference>
<dbReference type="PANTHER" id="PTHR42951">
    <property type="entry name" value="METALLO-BETA-LACTAMASE DOMAIN-CONTAINING"/>
    <property type="match status" value="1"/>
</dbReference>
<evidence type="ECO:0000313" key="3">
    <source>
        <dbReference type="Proteomes" id="UP000028488"/>
    </source>
</evidence>
<dbReference type="PANTHER" id="PTHR42951:SF14">
    <property type="entry name" value="METALLO-BETA-LACTAMASE SUPERFAMILY PROTEIN"/>
    <property type="match status" value="1"/>
</dbReference>
<reference evidence="2 3" key="1">
    <citation type="submission" date="2014-07" db="EMBL/GenBank/DDBJ databases">
        <title>Genome Sequence of Rhodococcus opacus Strain R7, a Biodegrader of Mono- and Polycyclic Aromatic Hydrocarbons.</title>
        <authorList>
            <person name="Di Gennaro P."/>
            <person name="Zampolli J."/>
            <person name="Presti I."/>
            <person name="Cappelletti M."/>
            <person name="D'Ursi P."/>
            <person name="Orro A."/>
            <person name="Mezzelani A."/>
            <person name="Milanesi L."/>
        </authorList>
    </citation>
    <scope>NUCLEOTIDE SEQUENCE [LARGE SCALE GENOMIC DNA]</scope>
    <source>
        <strain evidence="2 3">R7</strain>
        <plasmid evidence="2">pPDG1</plasmid>
    </source>
</reference>
<accession>A0A076EWQ2</accession>
<dbReference type="InterPro" id="IPR036866">
    <property type="entry name" value="RibonucZ/Hydroxyglut_hydro"/>
</dbReference>
<dbReference type="InterPro" id="IPR001279">
    <property type="entry name" value="Metallo-B-lactamas"/>
</dbReference>
<dbReference type="Pfam" id="PF00753">
    <property type="entry name" value="Lactamase_B"/>
    <property type="match status" value="1"/>
</dbReference>
<evidence type="ECO:0000313" key="2">
    <source>
        <dbReference type="EMBL" id="AII10415.1"/>
    </source>
</evidence>
<dbReference type="RefSeq" id="WP_128642510.1">
    <property type="nucleotide sequence ID" value="NZ_CP008948.1"/>
</dbReference>
<name>A0A076EWQ2_RHOOP</name>
<dbReference type="CDD" id="cd07739">
    <property type="entry name" value="metallo-hydrolase-like_MBL-fold"/>
    <property type="match status" value="1"/>
</dbReference>
<dbReference type="Proteomes" id="UP000028488">
    <property type="component" value="Plasmid pPDG1"/>
</dbReference>
<gene>
    <name evidence="2" type="ORF">EP51_39630</name>
</gene>
<sequence>MPTLTLDVYTSPQRDLPAGGSFSPTTATLVLGPTEAVLIDTGYTLEDVQEITSRLGRSARSLTTIYITHAHPDHYLGLEWLLTRFPQARAVAVPAVAEKIAQDLELTRRRWTAMFGVLALDNSAVPEPLEGTVLPLDGEELRILTIGQGDIPHNTVVHIPAIEAVIAGDIVYNGINPFLAASGPNEWPQWIASIDEVAALSPRIVVAGHKRPDLPDDDPTASLGGTRAFIEAFMGAVDDKDTARDVVHHMHSLFPDYGNPSALIGSAAAAFKRKTNTHA</sequence>
<feature type="domain" description="Metallo-beta-lactamase" evidence="1">
    <location>
        <begin position="24"/>
        <end position="209"/>
    </location>
</feature>
<keyword evidence="2" id="KW-0614">Plasmid</keyword>
<dbReference type="AlphaFoldDB" id="A0A076EWQ2"/>
<dbReference type="Gene3D" id="3.60.15.10">
    <property type="entry name" value="Ribonuclease Z/Hydroxyacylglutathione hydrolase-like"/>
    <property type="match status" value="1"/>
</dbReference>
<dbReference type="SUPFAM" id="SSF56281">
    <property type="entry name" value="Metallo-hydrolase/oxidoreductase"/>
    <property type="match status" value="1"/>
</dbReference>
<geneLocation type="plasmid" evidence="2 3">
    <name>pPDG1</name>
</geneLocation>
<dbReference type="EMBL" id="CP008948">
    <property type="protein sequence ID" value="AII10415.1"/>
    <property type="molecule type" value="Genomic_DNA"/>
</dbReference>
<dbReference type="InterPro" id="IPR050855">
    <property type="entry name" value="NDM-1-like"/>
</dbReference>
<organism evidence="2 3">
    <name type="scientific">Rhodococcus opacus</name>
    <name type="common">Nocardia opaca</name>
    <dbReference type="NCBI Taxonomy" id="37919"/>
    <lineage>
        <taxon>Bacteria</taxon>
        <taxon>Bacillati</taxon>
        <taxon>Actinomycetota</taxon>
        <taxon>Actinomycetes</taxon>
        <taxon>Mycobacteriales</taxon>
        <taxon>Nocardiaceae</taxon>
        <taxon>Rhodococcus</taxon>
    </lineage>
</organism>
<proteinExistence type="predicted"/>
<protein>
    <recommendedName>
        <fullName evidence="1">Metallo-beta-lactamase domain-containing protein</fullName>
    </recommendedName>
</protein>